<dbReference type="InterPro" id="IPR036770">
    <property type="entry name" value="Ankyrin_rpt-contain_sf"/>
</dbReference>
<gene>
    <name evidence="1" type="ORF">Catovirus_1_658</name>
</gene>
<evidence type="ECO:0000313" key="1">
    <source>
        <dbReference type="EMBL" id="ARF08608.1"/>
    </source>
</evidence>
<protein>
    <submittedName>
        <fullName evidence="1">Ankyrin repeat protein</fullName>
    </submittedName>
</protein>
<name>A0A1V0SAC9_9VIRU</name>
<dbReference type="EMBL" id="KY684083">
    <property type="protein sequence ID" value="ARF08608.1"/>
    <property type="molecule type" value="Genomic_DNA"/>
</dbReference>
<sequence>MVIQYDNVYFDSDRKKIIEHSESNMDYIRNVLRKYYNPIYVPNGINEENNSINLIINILKGDLKAVIENIKKGYNLSNYKFALDRYGLTFSIMSNHLEISQYLLQFCGPNEKSRALVVCADNGSPLDVFQMLTNAGTKIDFNNYLVVTTLVKSNHLDMINIMKYLLSLGVNPTINDSLILRAIMDKLVSTYKNFHIFDQKLLDFAKELLTYGCDINACESTLLLKAFYYNDIEIINLLINLGAKLPKNKIRLYIYNMCYRGYCCDEIHELIEKFTAENNELSSSCEYKLYKLCRICEKAKWICSKEELYYLINLVSSIKTFYTKIIVTHLIYNLSKSECPNMQYLSCFIIFHFRLHINLFDRMFRGYYPNDYITRVYITKLYEEGQFENALIWKNMIDLPELNDLYASCEKIINKRNNFMWVLKKKYDISIITQ</sequence>
<dbReference type="Gene3D" id="1.25.40.20">
    <property type="entry name" value="Ankyrin repeat-containing domain"/>
    <property type="match status" value="1"/>
</dbReference>
<reference evidence="1" key="1">
    <citation type="journal article" date="2017" name="Science">
        <title>Giant viruses with an expanded complement of translation system components.</title>
        <authorList>
            <person name="Schulz F."/>
            <person name="Yutin N."/>
            <person name="Ivanova N.N."/>
            <person name="Ortega D.R."/>
            <person name="Lee T.K."/>
            <person name="Vierheilig J."/>
            <person name="Daims H."/>
            <person name="Horn M."/>
            <person name="Wagner M."/>
            <person name="Jensen G.J."/>
            <person name="Kyrpides N.C."/>
            <person name="Koonin E.V."/>
            <person name="Woyke T."/>
        </authorList>
    </citation>
    <scope>NUCLEOTIDE SEQUENCE</scope>
    <source>
        <strain evidence="1">CTV1</strain>
    </source>
</reference>
<dbReference type="SUPFAM" id="SSF48403">
    <property type="entry name" value="Ankyrin repeat"/>
    <property type="match status" value="1"/>
</dbReference>
<organism evidence="1">
    <name type="scientific">Catovirus CTV1</name>
    <dbReference type="NCBI Taxonomy" id="1977631"/>
    <lineage>
        <taxon>Viruses</taxon>
        <taxon>Varidnaviria</taxon>
        <taxon>Bamfordvirae</taxon>
        <taxon>Nucleocytoviricota</taxon>
        <taxon>Megaviricetes</taxon>
        <taxon>Imitervirales</taxon>
        <taxon>Mimiviridae</taxon>
        <taxon>Klosneuvirinae</taxon>
        <taxon>Catovirus</taxon>
    </lineage>
</organism>
<accession>A0A1V0SAC9</accession>
<proteinExistence type="predicted"/>